<dbReference type="SUPFAM" id="SSF144000">
    <property type="entry name" value="Oxysterol-binding protein-like"/>
    <property type="match status" value="1"/>
</dbReference>
<dbReference type="Pfam" id="PF01237">
    <property type="entry name" value="Oxysterol_BP"/>
    <property type="match status" value="1"/>
</dbReference>
<proteinExistence type="predicted"/>
<dbReference type="PANTHER" id="PTHR10972:SF200">
    <property type="entry name" value="OXYSTEROL-BINDING PROTEIN-RELATED PROTEIN 9"/>
    <property type="match status" value="1"/>
</dbReference>
<sequence>MDLTKITLPTQILERRSLLELYATFFTHADLFLNISSFETPRDRMVAMVGWYMSAYHVSLKPKRPKKPYNPVLGEIFRCFYRVDDEAATTSPRASRDGPLPWAKSSDLVFLAEQVSHQPPISAFYAECPTRQISCQAYVHTKTQFRGAYAVVQLVGKGKVMLHSHNEEFHCNFPTVYIR</sequence>
<dbReference type="PANTHER" id="PTHR10972">
    <property type="entry name" value="OXYSTEROL-BINDING PROTEIN-RELATED"/>
    <property type="match status" value="1"/>
</dbReference>
<dbReference type="Gene3D" id="1.10.287.2720">
    <property type="match status" value="1"/>
</dbReference>
<evidence type="ECO:0000313" key="1">
    <source>
        <dbReference type="EMBL" id="OQR66793.1"/>
    </source>
</evidence>
<dbReference type="STRING" id="418985.A0A1V9X042"/>
<dbReference type="GO" id="GO:0005829">
    <property type="term" value="C:cytosol"/>
    <property type="evidence" value="ECO:0007669"/>
    <property type="project" value="TreeGrafter"/>
</dbReference>
<gene>
    <name evidence="1" type="ORF">BIW11_04911</name>
</gene>
<dbReference type="Proteomes" id="UP000192247">
    <property type="component" value="Unassembled WGS sequence"/>
</dbReference>
<comment type="caution">
    <text evidence="1">The sequence shown here is derived from an EMBL/GenBank/DDBJ whole genome shotgun (WGS) entry which is preliminary data.</text>
</comment>
<dbReference type="Gene3D" id="2.40.160.120">
    <property type="match status" value="1"/>
</dbReference>
<protein>
    <submittedName>
        <fullName evidence="1">Oxysterol-binding protein-related protein 9-like</fullName>
    </submittedName>
</protein>
<dbReference type="EMBL" id="MNPL01031125">
    <property type="protein sequence ID" value="OQR66793.1"/>
    <property type="molecule type" value="Genomic_DNA"/>
</dbReference>
<dbReference type="FunFam" id="1.10.287.2720:FF:000001">
    <property type="entry name" value="Oxysterol-binding OBPalpha"/>
    <property type="match status" value="1"/>
</dbReference>
<name>A0A1V9X042_9ACAR</name>
<dbReference type="InterPro" id="IPR037239">
    <property type="entry name" value="OSBP_sf"/>
</dbReference>
<accession>A0A1V9X042</accession>
<evidence type="ECO:0000313" key="2">
    <source>
        <dbReference type="Proteomes" id="UP000192247"/>
    </source>
</evidence>
<dbReference type="InterPro" id="IPR000648">
    <property type="entry name" value="Oxysterol-bd"/>
</dbReference>
<dbReference type="OrthoDB" id="14833at2759"/>
<dbReference type="GO" id="GO:0032934">
    <property type="term" value="F:sterol binding"/>
    <property type="evidence" value="ECO:0007669"/>
    <property type="project" value="TreeGrafter"/>
</dbReference>
<dbReference type="InParanoid" id="A0A1V9X042"/>
<organism evidence="1 2">
    <name type="scientific">Tropilaelaps mercedesae</name>
    <dbReference type="NCBI Taxonomy" id="418985"/>
    <lineage>
        <taxon>Eukaryota</taxon>
        <taxon>Metazoa</taxon>
        <taxon>Ecdysozoa</taxon>
        <taxon>Arthropoda</taxon>
        <taxon>Chelicerata</taxon>
        <taxon>Arachnida</taxon>
        <taxon>Acari</taxon>
        <taxon>Parasitiformes</taxon>
        <taxon>Mesostigmata</taxon>
        <taxon>Gamasina</taxon>
        <taxon>Dermanyssoidea</taxon>
        <taxon>Laelapidae</taxon>
        <taxon>Tropilaelaps</taxon>
    </lineage>
</organism>
<keyword evidence="2" id="KW-1185">Reference proteome</keyword>
<reference evidence="1 2" key="1">
    <citation type="journal article" date="2017" name="Gigascience">
        <title>Draft genome of the honey bee ectoparasitic mite, Tropilaelaps mercedesae, is shaped by the parasitic life history.</title>
        <authorList>
            <person name="Dong X."/>
            <person name="Armstrong S.D."/>
            <person name="Xia D."/>
            <person name="Makepeace B.L."/>
            <person name="Darby A.C."/>
            <person name="Kadowaki T."/>
        </authorList>
    </citation>
    <scope>NUCLEOTIDE SEQUENCE [LARGE SCALE GENOMIC DNA]</scope>
    <source>
        <strain evidence="1">Wuxi-XJTLU</strain>
    </source>
</reference>
<dbReference type="GO" id="GO:0016020">
    <property type="term" value="C:membrane"/>
    <property type="evidence" value="ECO:0007669"/>
    <property type="project" value="TreeGrafter"/>
</dbReference>
<dbReference type="AlphaFoldDB" id="A0A1V9X042"/>
<dbReference type="GO" id="GO:0005794">
    <property type="term" value="C:Golgi apparatus"/>
    <property type="evidence" value="ECO:0007669"/>
    <property type="project" value="TreeGrafter"/>
</dbReference>